<dbReference type="PANTHER" id="PTHR46577">
    <property type="entry name" value="HTH-TYPE TRANSCRIPTIONAL REGULATORY PROTEIN GABR"/>
    <property type="match status" value="1"/>
</dbReference>
<dbReference type="InterPro" id="IPR015421">
    <property type="entry name" value="PyrdxlP-dep_Trfase_major"/>
</dbReference>
<dbReference type="CDD" id="cd07377">
    <property type="entry name" value="WHTH_GntR"/>
    <property type="match status" value="1"/>
</dbReference>
<dbReference type="SUPFAM" id="SSF46785">
    <property type="entry name" value="Winged helix' DNA-binding domain"/>
    <property type="match status" value="1"/>
</dbReference>
<dbReference type="PRINTS" id="PR00035">
    <property type="entry name" value="HTHGNTR"/>
</dbReference>
<dbReference type="InterPro" id="IPR004839">
    <property type="entry name" value="Aminotransferase_I/II_large"/>
</dbReference>
<evidence type="ECO:0000256" key="2">
    <source>
        <dbReference type="ARBA" id="ARBA00022898"/>
    </source>
</evidence>
<evidence type="ECO:0000259" key="6">
    <source>
        <dbReference type="PROSITE" id="PS50949"/>
    </source>
</evidence>
<feature type="domain" description="HTH gntR-type" evidence="6">
    <location>
        <begin position="18"/>
        <end position="86"/>
    </location>
</feature>
<evidence type="ECO:0000256" key="1">
    <source>
        <dbReference type="ARBA" id="ARBA00005384"/>
    </source>
</evidence>
<keyword evidence="7" id="KW-0808">Transferase</keyword>
<keyword evidence="2" id="KW-0663">Pyridoxal phosphate</keyword>
<keyword evidence="5" id="KW-0804">Transcription</keyword>
<dbReference type="CDD" id="cd00609">
    <property type="entry name" value="AAT_like"/>
    <property type="match status" value="1"/>
</dbReference>
<dbReference type="Proteomes" id="UP001464387">
    <property type="component" value="Unassembled WGS sequence"/>
</dbReference>
<dbReference type="RefSeq" id="WP_352654567.1">
    <property type="nucleotide sequence ID" value="NZ_JAMYMY010000004.1"/>
</dbReference>
<dbReference type="Pfam" id="PF00392">
    <property type="entry name" value="GntR"/>
    <property type="match status" value="1"/>
</dbReference>
<evidence type="ECO:0000256" key="4">
    <source>
        <dbReference type="ARBA" id="ARBA00023125"/>
    </source>
</evidence>
<dbReference type="PROSITE" id="PS50949">
    <property type="entry name" value="HTH_GNTR"/>
    <property type="match status" value="1"/>
</dbReference>
<dbReference type="SMART" id="SM00345">
    <property type="entry name" value="HTH_GNTR"/>
    <property type="match status" value="1"/>
</dbReference>
<keyword evidence="8" id="KW-1185">Reference proteome</keyword>
<dbReference type="PANTHER" id="PTHR46577:SF1">
    <property type="entry name" value="HTH-TYPE TRANSCRIPTIONAL REGULATORY PROTEIN GABR"/>
    <property type="match status" value="1"/>
</dbReference>
<evidence type="ECO:0000256" key="5">
    <source>
        <dbReference type="ARBA" id="ARBA00023163"/>
    </source>
</evidence>
<evidence type="ECO:0000256" key="3">
    <source>
        <dbReference type="ARBA" id="ARBA00023015"/>
    </source>
</evidence>
<keyword evidence="3" id="KW-0805">Transcription regulation</keyword>
<protein>
    <submittedName>
        <fullName evidence="7">PLP-dependent aminotransferase family protein</fullName>
    </submittedName>
</protein>
<evidence type="ECO:0000313" key="7">
    <source>
        <dbReference type="EMBL" id="MER8932358.1"/>
    </source>
</evidence>
<accession>A0ABV1YAZ8</accession>
<dbReference type="SUPFAM" id="SSF53383">
    <property type="entry name" value="PLP-dependent transferases"/>
    <property type="match status" value="1"/>
</dbReference>
<dbReference type="InterPro" id="IPR000524">
    <property type="entry name" value="Tscrpt_reg_HTH_GntR"/>
</dbReference>
<comment type="similarity">
    <text evidence="1">In the C-terminal section; belongs to the class-I pyridoxal-phosphate-dependent aminotransferase family.</text>
</comment>
<dbReference type="InterPro" id="IPR036388">
    <property type="entry name" value="WH-like_DNA-bd_sf"/>
</dbReference>
<dbReference type="Pfam" id="PF00155">
    <property type="entry name" value="Aminotran_1_2"/>
    <property type="match status" value="1"/>
</dbReference>
<dbReference type="InterPro" id="IPR051446">
    <property type="entry name" value="HTH_trans_reg/aminotransferase"/>
</dbReference>
<organism evidence="7 8">
    <name type="scientific">Mesorhizobium opportunistum</name>
    <dbReference type="NCBI Taxonomy" id="593909"/>
    <lineage>
        <taxon>Bacteria</taxon>
        <taxon>Pseudomonadati</taxon>
        <taxon>Pseudomonadota</taxon>
        <taxon>Alphaproteobacteria</taxon>
        <taxon>Hyphomicrobiales</taxon>
        <taxon>Phyllobacteriaceae</taxon>
        <taxon>Mesorhizobium</taxon>
    </lineage>
</organism>
<dbReference type="GO" id="GO:0008483">
    <property type="term" value="F:transaminase activity"/>
    <property type="evidence" value="ECO:0007669"/>
    <property type="project" value="UniProtKB-KW"/>
</dbReference>
<comment type="caution">
    <text evidence="7">The sequence shown here is derived from an EMBL/GenBank/DDBJ whole genome shotgun (WGS) entry which is preliminary data.</text>
</comment>
<dbReference type="InterPro" id="IPR036390">
    <property type="entry name" value="WH_DNA-bd_sf"/>
</dbReference>
<proteinExistence type="inferred from homology"/>
<keyword evidence="4" id="KW-0238">DNA-binding</keyword>
<dbReference type="Gene3D" id="1.10.10.10">
    <property type="entry name" value="Winged helix-like DNA-binding domain superfamily/Winged helix DNA-binding domain"/>
    <property type="match status" value="1"/>
</dbReference>
<evidence type="ECO:0000313" key="8">
    <source>
        <dbReference type="Proteomes" id="UP001464387"/>
    </source>
</evidence>
<dbReference type="EMBL" id="JAMYPJ010000005">
    <property type="protein sequence ID" value="MER8932358.1"/>
    <property type="molecule type" value="Genomic_DNA"/>
</dbReference>
<name>A0ABV1YAZ8_9HYPH</name>
<dbReference type="Gene3D" id="3.40.640.10">
    <property type="entry name" value="Type I PLP-dependent aspartate aminotransferase-like (Major domain)"/>
    <property type="match status" value="1"/>
</dbReference>
<reference evidence="7 8" key="1">
    <citation type="journal article" date="2024" name="Proc. Natl. Acad. Sci. U.S.A.">
        <title>The evolutionary genomics of adaptation to stress in wild rhizobium bacteria.</title>
        <authorList>
            <person name="Kehlet-Delgado H."/>
            <person name="Montoya A.P."/>
            <person name="Jensen K.T."/>
            <person name="Wendlandt C.E."/>
            <person name="Dexheimer C."/>
            <person name="Roberts M."/>
            <person name="Torres Martinez L."/>
            <person name="Friesen M.L."/>
            <person name="Griffitts J.S."/>
            <person name="Porter S.S."/>
        </authorList>
    </citation>
    <scope>NUCLEOTIDE SEQUENCE [LARGE SCALE GENOMIC DNA]</scope>
    <source>
        <strain evidence="7 8">M0729</strain>
    </source>
</reference>
<sequence>MKEMVQSSSAGSAARSHAMGARQIYEALREQILGGVYETGSQLPSSRALANDLGVSRTTVTVAYEQLAAEGFIEVRQGARPRVASSLMGHGTGRTHAQRVGPIHLSAYGERLRATSPWPDYLPTGLKVEFRYGDLAPSDFPSLVWKRAMNEAMGQRPLRLAYDDPRGSRRLRQALQGYLWRARTLSCDLDQIIIVSGSQQGLDLCARLLLDPADRFVIEDPCYRMARQVFASTDASPIPVIVDEDGMRTELLAGIEARLAYVTPSHQFPLGGVMPIARRHQLLEWARHNNAYVIEDDYDSEYRYDINPVPPLHSLEDHGAVIYLGTISKTLSPMLRIGYLVVPPELQEVFATAKQFADRHSPVAEQEALASLIESGGYESHVRRVRRLNGERRETLLGALQHSFGDRITVQGADAGLHVAVWFNDLPRSRETALVESARDAGLGLHLISPLYERPSDEGRTDRVGLVMGYAALSIRQIGKGVEVLREVVKQVQDAMPARNN</sequence>
<gene>
    <name evidence="7" type="ORF">NKI33_05190</name>
</gene>
<dbReference type="InterPro" id="IPR015424">
    <property type="entry name" value="PyrdxlP-dep_Trfase"/>
</dbReference>
<keyword evidence="7" id="KW-0032">Aminotransferase</keyword>